<dbReference type="AlphaFoldDB" id="J3KYS8"/>
<organism evidence="1">
    <name type="scientific">Oryza brachyantha</name>
    <name type="common">malo sina</name>
    <dbReference type="NCBI Taxonomy" id="4533"/>
    <lineage>
        <taxon>Eukaryota</taxon>
        <taxon>Viridiplantae</taxon>
        <taxon>Streptophyta</taxon>
        <taxon>Embryophyta</taxon>
        <taxon>Tracheophyta</taxon>
        <taxon>Spermatophyta</taxon>
        <taxon>Magnoliopsida</taxon>
        <taxon>Liliopsida</taxon>
        <taxon>Poales</taxon>
        <taxon>Poaceae</taxon>
        <taxon>BOP clade</taxon>
        <taxon>Oryzoideae</taxon>
        <taxon>Oryzeae</taxon>
        <taxon>Oryzinae</taxon>
        <taxon>Oryza</taxon>
    </lineage>
</organism>
<protein>
    <submittedName>
        <fullName evidence="1">Uncharacterized protein</fullName>
    </submittedName>
</protein>
<accession>J3KYS8</accession>
<dbReference type="EnsemblPlants" id="OB01G21340.1">
    <property type="protein sequence ID" value="OB01G21340.1"/>
    <property type="gene ID" value="OB01G21340"/>
</dbReference>
<proteinExistence type="predicted"/>
<dbReference type="Proteomes" id="UP000006038">
    <property type="component" value="Chromosome 1"/>
</dbReference>
<keyword evidence="2" id="KW-1185">Reference proteome</keyword>
<evidence type="ECO:0000313" key="2">
    <source>
        <dbReference type="Proteomes" id="UP000006038"/>
    </source>
</evidence>
<dbReference type="Gramene" id="OB01G21340.1">
    <property type="protein sequence ID" value="OB01G21340.1"/>
    <property type="gene ID" value="OB01G21340"/>
</dbReference>
<reference evidence="1" key="2">
    <citation type="submission" date="2013-04" db="UniProtKB">
        <authorList>
            <consortium name="EnsemblPlants"/>
        </authorList>
    </citation>
    <scope>IDENTIFICATION</scope>
</reference>
<sequence>MRRLFSTKIWSCFLTNRWKNGEICSQFDRRTAEPCTVIVIVGVPIPWEAFLSNVLFSCSPASGSCTFFPVKNGSSYNTGRRVNV</sequence>
<reference evidence="1" key="1">
    <citation type="journal article" date="2013" name="Nat. Commun.">
        <title>Whole-genome sequencing of Oryza brachyantha reveals mechanisms underlying Oryza genome evolution.</title>
        <authorList>
            <person name="Chen J."/>
            <person name="Huang Q."/>
            <person name="Gao D."/>
            <person name="Wang J."/>
            <person name="Lang Y."/>
            <person name="Liu T."/>
            <person name="Li B."/>
            <person name="Bai Z."/>
            <person name="Luis Goicoechea J."/>
            <person name="Liang C."/>
            <person name="Chen C."/>
            <person name="Zhang W."/>
            <person name="Sun S."/>
            <person name="Liao Y."/>
            <person name="Zhang X."/>
            <person name="Yang L."/>
            <person name="Song C."/>
            <person name="Wang M."/>
            <person name="Shi J."/>
            <person name="Liu G."/>
            <person name="Liu J."/>
            <person name="Zhou H."/>
            <person name="Zhou W."/>
            <person name="Yu Q."/>
            <person name="An N."/>
            <person name="Chen Y."/>
            <person name="Cai Q."/>
            <person name="Wang B."/>
            <person name="Liu B."/>
            <person name="Min J."/>
            <person name="Huang Y."/>
            <person name="Wu H."/>
            <person name="Li Z."/>
            <person name="Zhang Y."/>
            <person name="Yin Y."/>
            <person name="Song W."/>
            <person name="Jiang J."/>
            <person name="Jackson S.A."/>
            <person name="Wing R.A."/>
            <person name="Wang J."/>
            <person name="Chen M."/>
        </authorList>
    </citation>
    <scope>NUCLEOTIDE SEQUENCE [LARGE SCALE GENOMIC DNA]</scope>
    <source>
        <strain evidence="1">cv. IRGC 101232</strain>
    </source>
</reference>
<evidence type="ECO:0000313" key="1">
    <source>
        <dbReference type="EnsemblPlants" id="OB01G21340.1"/>
    </source>
</evidence>
<dbReference type="HOGENOM" id="CLU_2531067_0_0_1"/>
<name>J3KYS8_ORYBR</name>